<keyword evidence="7" id="KW-0408">Iron</keyword>
<dbReference type="Pfam" id="PF00355">
    <property type="entry name" value="Rieske"/>
    <property type="match status" value="1"/>
</dbReference>
<evidence type="ECO:0000256" key="1">
    <source>
        <dbReference type="ARBA" id="ARBA00004370"/>
    </source>
</evidence>
<evidence type="ECO:0000256" key="6">
    <source>
        <dbReference type="ARBA" id="ARBA00023002"/>
    </source>
</evidence>
<dbReference type="PROSITE" id="PS51296">
    <property type="entry name" value="RIESKE"/>
    <property type="match status" value="1"/>
</dbReference>
<dbReference type="OrthoDB" id="544240at2759"/>
<dbReference type="SUPFAM" id="SSF55961">
    <property type="entry name" value="Bet v1-like"/>
    <property type="match status" value="1"/>
</dbReference>
<dbReference type="KEGG" id="bpg:Bathy16g02500"/>
<dbReference type="AlphaFoldDB" id="K8F5S1"/>
<evidence type="ECO:0000256" key="8">
    <source>
        <dbReference type="ARBA" id="ARBA00023014"/>
    </source>
</evidence>
<evidence type="ECO:0000256" key="3">
    <source>
        <dbReference type="ARBA" id="ARBA00022714"/>
    </source>
</evidence>
<dbReference type="GeneID" id="19011241"/>
<dbReference type="GO" id="GO:0016020">
    <property type="term" value="C:membrane"/>
    <property type="evidence" value="ECO:0007669"/>
    <property type="project" value="UniProtKB-SubCell"/>
</dbReference>
<protein>
    <recommendedName>
        <fullName evidence="10">Rieske domain-containing protein</fullName>
    </recommendedName>
</protein>
<keyword evidence="9" id="KW-0472">Membrane</keyword>
<evidence type="ECO:0000256" key="2">
    <source>
        <dbReference type="ARBA" id="ARBA00022692"/>
    </source>
</evidence>
<dbReference type="InterPro" id="IPR036922">
    <property type="entry name" value="Rieske_2Fe-2S_sf"/>
</dbReference>
<dbReference type="GO" id="GO:0005737">
    <property type="term" value="C:cytoplasm"/>
    <property type="evidence" value="ECO:0007669"/>
    <property type="project" value="TreeGrafter"/>
</dbReference>
<accession>K8F5S1</accession>
<evidence type="ECO:0000313" key="12">
    <source>
        <dbReference type="Proteomes" id="UP000198341"/>
    </source>
</evidence>
<sequence>MSSQKIFLHRRRDSEILSLLSQTRLMRTTNAAFSQPNTMLSTINNASSTARITTRTSSTSSFCSSSSSSSPFSASRFCNNNTKNFNAHNDATSSSSSSSTKVFLKTKIYTNSRHNQQSRNRRFVVNSSSSFSTNSATATDVDVSTVTTTSNDKFNWQKNWYPTSPVSFLETDAPNAIKILGLEMVVWKTKNGWSCLEDSCPHRRAPLSLGFIDSNKDALVCRYHGWEFAKDGKCVDIPMSIDENANATACNSKKSCASEYPCKVHAGVLWVWPETGADAFLEASVKKCATENFSELQGAGDNEWGMVELPVGYNPALENQFDPSHAEWLHARYDAESNIRSVSEMADFVPMTKFESFDDDTTEGFKVRHGGYNAANSNIDATRVFTAPCSSRSEYLDDKGKPYLSAHILYTPTEPNRTLMFTKFQAYQFTAVQGAGTRKVSVADKIENLFTTPVRNLFNLYIQNFNTIGDARLIFTGLQHGAGNAAYTLGNQDIRAMHGVEKDMKKRGGKWNKAYYLPTVADKGVSAFRTWMDNFTENGNVEWLDGSAVDATPTVSEEEQTERYHRHTKHCRACKAALNELGILEERLLLASKVLLATSLITGFGGALVGNEGLPVLTLSLAGLSLLGVEEVRDMQHEFVSSTPRRGVPKPKLW</sequence>
<gene>
    <name evidence="11" type="ordered locus">Bathy16g02500</name>
</gene>
<dbReference type="GO" id="GO:0046872">
    <property type="term" value="F:metal ion binding"/>
    <property type="evidence" value="ECO:0007669"/>
    <property type="project" value="UniProtKB-KW"/>
</dbReference>
<dbReference type="Gene3D" id="2.102.10.10">
    <property type="entry name" value="Rieske [2Fe-2S] iron-sulphur domain"/>
    <property type="match status" value="1"/>
</dbReference>
<evidence type="ECO:0000259" key="10">
    <source>
        <dbReference type="PROSITE" id="PS51296"/>
    </source>
</evidence>
<dbReference type="PANTHER" id="PTHR21266">
    <property type="entry name" value="IRON-SULFUR DOMAIN CONTAINING PROTEIN"/>
    <property type="match status" value="1"/>
</dbReference>
<evidence type="ECO:0000256" key="5">
    <source>
        <dbReference type="ARBA" id="ARBA00022989"/>
    </source>
</evidence>
<dbReference type="PANTHER" id="PTHR21266:SF32">
    <property type="entry name" value="CHOLESTEROL 7-DESATURASE NVD"/>
    <property type="match status" value="1"/>
</dbReference>
<organism evidence="11 12">
    <name type="scientific">Bathycoccus prasinos</name>
    <dbReference type="NCBI Taxonomy" id="41875"/>
    <lineage>
        <taxon>Eukaryota</taxon>
        <taxon>Viridiplantae</taxon>
        <taxon>Chlorophyta</taxon>
        <taxon>Mamiellophyceae</taxon>
        <taxon>Mamiellales</taxon>
        <taxon>Bathycoccaceae</taxon>
        <taxon>Bathycoccus</taxon>
    </lineage>
</organism>
<evidence type="ECO:0000256" key="9">
    <source>
        <dbReference type="ARBA" id="ARBA00023136"/>
    </source>
</evidence>
<comment type="subcellular location">
    <subcellularLocation>
        <location evidence="1">Membrane</location>
    </subcellularLocation>
</comment>
<keyword evidence="6" id="KW-0560">Oxidoreductase</keyword>
<dbReference type="Proteomes" id="UP000198341">
    <property type="component" value="Chromosome 16"/>
</dbReference>
<keyword evidence="12" id="KW-1185">Reference proteome</keyword>
<dbReference type="RefSeq" id="XP_007508563.1">
    <property type="nucleotide sequence ID" value="XM_007508501.1"/>
</dbReference>
<dbReference type="eggNOG" id="ENOG502QQ8U">
    <property type="taxonomic scope" value="Eukaryota"/>
</dbReference>
<dbReference type="STRING" id="41875.K8F5S1"/>
<dbReference type="EMBL" id="FO082263">
    <property type="protein sequence ID" value="CCO20180.1"/>
    <property type="molecule type" value="Genomic_DNA"/>
</dbReference>
<keyword evidence="5" id="KW-1133">Transmembrane helix</keyword>
<dbReference type="SUPFAM" id="SSF50022">
    <property type="entry name" value="ISP domain"/>
    <property type="match status" value="1"/>
</dbReference>
<dbReference type="GO" id="GO:0016491">
    <property type="term" value="F:oxidoreductase activity"/>
    <property type="evidence" value="ECO:0007669"/>
    <property type="project" value="UniProtKB-KW"/>
</dbReference>
<proteinExistence type="predicted"/>
<evidence type="ECO:0000256" key="7">
    <source>
        <dbReference type="ARBA" id="ARBA00023004"/>
    </source>
</evidence>
<keyword evidence="3" id="KW-0001">2Fe-2S</keyword>
<evidence type="ECO:0000256" key="4">
    <source>
        <dbReference type="ARBA" id="ARBA00022723"/>
    </source>
</evidence>
<name>K8F5S1_9CHLO</name>
<feature type="domain" description="Rieske" evidence="10">
    <location>
        <begin position="160"/>
        <end position="271"/>
    </location>
</feature>
<dbReference type="InterPro" id="IPR050584">
    <property type="entry name" value="Cholesterol_7-desaturase"/>
</dbReference>
<keyword evidence="2" id="KW-0812">Transmembrane</keyword>
<dbReference type="InterPro" id="IPR017941">
    <property type="entry name" value="Rieske_2Fe-2S"/>
</dbReference>
<dbReference type="GO" id="GO:0051537">
    <property type="term" value="F:2 iron, 2 sulfur cluster binding"/>
    <property type="evidence" value="ECO:0007669"/>
    <property type="project" value="UniProtKB-KW"/>
</dbReference>
<keyword evidence="8" id="KW-0411">Iron-sulfur</keyword>
<keyword evidence="4" id="KW-0479">Metal-binding</keyword>
<reference evidence="11 12" key="1">
    <citation type="submission" date="2011-10" db="EMBL/GenBank/DDBJ databases">
        <authorList>
            <person name="Genoscope - CEA"/>
        </authorList>
    </citation>
    <scope>NUCLEOTIDE SEQUENCE [LARGE SCALE GENOMIC DNA]</scope>
    <source>
        <strain evidence="11 12">RCC 1105</strain>
    </source>
</reference>
<evidence type="ECO:0000313" key="11">
    <source>
        <dbReference type="EMBL" id="CCO20180.1"/>
    </source>
</evidence>